<feature type="domain" description="DUF4218" evidence="1">
    <location>
        <begin position="122"/>
        <end position="247"/>
    </location>
</feature>
<dbReference type="AlphaFoldDB" id="A0A9R1V6A0"/>
<accession>A0A9R1V6A0</accession>
<sequence>MVLKEGVGYGKKETKDNVAARRDLKLYCRKRKGVEYNERAYYTLDKNQKKVICQWVEKLRFPNGYVSNLRRCVDVTGCRLFGMKSHDCHVFMQRLMTIAFHEMLPQQVWEALTEFNIFFKTLTATSITPKDLERIETEIPIILCKLETIFVFGIFNSMEHLPVHLPYKVKIAGHVQYRWMYPFERFVWYIIMYVAIFVSKSVEKDVKNKARVEGSVVNAYLLREASIFCFHYFETGVPTRNRKLPRNDDE</sequence>
<organism evidence="2 3">
    <name type="scientific">Lactuca sativa</name>
    <name type="common">Garden lettuce</name>
    <dbReference type="NCBI Taxonomy" id="4236"/>
    <lineage>
        <taxon>Eukaryota</taxon>
        <taxon>Viridiplantae</taxon>
        <taxon>Streptophyta</taxon>
        <taxon>Embryophyta</taxon>
        <taxon>Tracheophyta</taxon>
        <taxon>Spermatophyta</taxon>
        <taxon>Magnoliopsida</taxon>
        <taxon>eudicotyledons</taxon>
        <taxon>Gunneridae</taxon>
        <taxon>Pentapetalae</taxon>
        <taxon>asterids</taxon>
        <taxon>campanulids</taxon>
        <taxon>Asterales</taxon>
        <taxon>Asteraceae</taxon>
        <taxon>Cichorioideae</taxon>
        <taxon>Cichorieae</taxon>
        <taxon>Lactucinae</taxon>
        <taxon>Lactuca</taxon>
    </lineage>
</organism>
<dbReference type="PANTHER" id="PTHR48258:SF11">
    <property type="entry name" value="TDCA1-ORF2 PROTEIN"/>
    <property type="match status" value="1"/>
</dbReference>
<proteinExistence type="predicted"/>
<name>A0A9R1V6A0_LACSA</name>
<dbReference type="InterPro" id="IPR025452">
    <property type="entry name" value="DUF4218"/>
</dbReference>
<evidence type="ECO:0000313" key="3">
    <source>
        <dbReference type="Proteomes" id="UP000235145"/>
    </source>
</evidence>
<dbReference type="Pfam" id="PF13960">
    <property type="entry name" value="DUF4218"/>
    <property type="match status" value="1"/>
</dbReference>
<dbReference type="EMBL" id="NBSK02000006">
    <property type="protein sequence ID" value="KAJ0199664.1"/>
    <property type="molecule type" value="Genomic_DNA"/>
</dbReference>
<dbReference type="PANTHER" id="PTHR48258">
    <property type="entry name" value="DUF4218 DOMAIN-CONTAINING PROTEIN-RELATED"/>
    <property type="match status" value="1"/>
</dbReference>
<dbReference type="Proteomes" id="UP000235145">
    <property type="component" value="Unassembled WGS sequence"/>
</dbReference>
<comment type="caution">
    <text evidence="2">The sequence shown here is derived from an EMBL/GenBank/DDBJ whole genome shotgun (WGS) entry which is preliminary data.</text>
</comment>
<reference evidence="2 3" key="1">
    <citation type="journal article" date="2017" name="Nat. Commun.">
        <title>Genome assembly with in vitro proximity ligation data and whole-genome triplication in lettuce.</title>
        <authorList>
            <person name="Reyes-Chin-Wo S."/>
            <person name="Wang Z."/>
            <person name="Yang X."/>
            <person name="Kozik A."/>
            <person name="Arikit S."/>
            <person name="Song C."/>
            <person name="Xia L."/>
            <person name="Froenicke L."/>
            <person name="Lavelle D.O."/>
            <person name="Truco M.J."/>
            <person name="Xia R."/>
            <person name="Zhu S."/>
            <person name="Xu C."/>
            <person name="Xu H."/>
            <person name="Xu X."/>
            <person name="Cox K."/>
            <person name="Korf I."/>
            <person name="Meyers B.C."/>
            <person name="Michelmore R.W."/>
        </authorList>
    </citation>
    <scope>NUCLEOTIDE SEQUENCE [LARGE SCALE GENOMIC DNA]</scope>
    <source>
        <strain evidence="3">cv. Salinas</strain>
        <tissue evidence="2">Seedlings</tissue>
    </source>
</reference>
<evidence type="ECO:0000313" key="2">
    <source>
        <dbReference type="EMBL" id="KAJ0199664.1"/>
    </source>
</evidence>
<gene>
    <name evidence="2" type="ORF">LSAT_V11C600330190</name>
</gene>
<keyword evidence="3" id="KW-1185">Reference proteome</keyword>
<protein>
    <recommendedName>
        <fullName evidence="1">DUF4218 domain-containing protein</fullName>
    </recommendedName>
</protein>
<evidence type="ECO:0000259" key="1">
    <source>
        <dbReference type="Pfam" id="PF13960"/>
    </source>
</evidence>